<keyword evidence="4" id="KW-0653">Protein transport</keyword>
<feature type="compositionally biased region" description="Polar residues" evidence="8">
    <location>
        <begin position="48"/>
        <end position="72"/>
    </location>
</feature>
<evidence type="ECO:0000256" key="7">
    <source>
        <dbReference type="ARBA" id="ARBA00023289"/>
    </source>
</evidence>
<reference evidence="9 10" key="1">
    <citation type="submission" date="2019-01" db="EMBL/GenBank/DDBJ databases">
        <title>Genome Assembly of Collichthys lucidus.</title>
        <authorList>
            <person name="Cai M."/>
            <person name="Xiao S."/>
        </authorList>
    </citation>
    <scope>NUCLEOTIDE SEQUENCE [LARGE SCALE GENOMIC DNA]</scope>
    <source>
        <strain evidence="9">JT15FE1705JMU</strain>
        <tissue evidence="9">Muscle</tissue>
    </source>
</reference>
<dbReference type="PRINTS" id="PR00449">
    <property type="entry name" value="RASTRNSFRMNG"/>
</dbReference>
<dbReference type="PROSITE" id="PS51421">
    <property type="entry name" value="RAS"/>
    <property type="match status" value="1"/>
</dbReference>
<dbReference type="InterPro" id="IPR027417">
    <property type="entry name" value="P-loop_NTPase"/>
</dbReference>
<gene>
    <name evidence="9" type="ORF">D9C73_020151</name>
</gene>
<evidence type="ECO:0000256" key="6">
    <source>
        <dbReference type="ARBA" id="ARBA00023288"/>
    </source>
</evidence>
<keyword evidence="3" id="KW-0547">Nucleotide-binding</keyword>
<dbReference type="InterPro" id="IPR005225">
    <property type="entry name" value="Small_GTP-bd"/>
</dbReference>
<evidence type="ECO:0000256" key="5">
    <source>
        <dbReference type="ARBA" id="ARBA00023134"/>
    </source>
</evidence>
<dbReference type="PROSITE" id="PS51419">
    <property type="entry name" value="RAB"/>
    <property type="match status" value="1"/>
</dbReference>
<keyword evidence="6" id="KW-0449">Lipoprotein</keyword>
<keyword evidence="7" id="KW-0636">Prenylation</keyword>
<evidence type="ECO:0000256" key="3">
    <source>
        <dbReference type="ARBA" id="ARBA00022741"/>
    </source>
</evidence>
<feature type="compositionally biased region" description="Basic and acidic residues" evidence="8">
    <location>
        <begin position="358"/>
        <end position="367"/>
    </location>
</feature>
<dbReference type="SUPFAM" id="SSF46966">
    <property type="entry name" value="Spectrin repeat"/>
    <property type="match status" value="1"/>
</dbReference>
<dbReference type="InterPro" id="IPR001806">
    <property type="entry name" value="Small_GTPase"/>
</dbReference>
<feature type="region of interest" description="Disordered" evidence="8">
    <location>
        <begin position="190"/>
        <end position="220"/>
    </location>
</feature>
<dbReference type="SMART" id="SM00174">
    <property type="entry name" value="RHO"/>
    <property type="match status" value="1"/>
</dbReference>
<proteinExistence type="inferred from homology"/>
<feature type="compositionally biased region" description="Low complexity" evidence="8">
    <location>
        <begin position="23"/>
        <end position="34"/>
    </location>
</feature>
<accession>A0A4V6ARP8</accession>
<keyword evidence="2" id="KW-0813">Transport</keyword>
<organism evidence="9 10">
    <name type="scientific">Collichthys lucidus</name>
    <name type="common">Big head croaker</name>
    <name type="synonym">Sciaena lucida</name>
    <dbReference type="NCBI Taxonomy" id="240159"/>
    <lineage>
        <taxon>Eukaryota</taxon>
        <taxon>Metazoa</taxon>
        <taxon>Chordata</taxon>
        <taxon>Craniata</taxon>
        <taxon>Vertebrata</taxon>
        <taxon>Euteleostomi</taxon>
        <taxon>Actinopterygii</taxon>
        <taxon>Neopterygii</taxon>
        <taxon>Teleostei</taxon>
        <taxon>Neoteleostei</taxon>
        <taxon>Acanthomorphata</taxon>
        <taxon>Eupercaria</taxon>
        <taxon>Sciaenidae</taxon>
        <taxon>Collichthys</taxon>
    </lineage>
</organism>
<dbReference type="PANTHER" id="PTHR47977">
    <property type="entry name" value="RAS-RELATED PROTEIN RAB"/>
    <property type="match status" value="1"/>
</dbReference>
<dbReference type="GO" id="GO:0015031">
    <property type="term" value="P:protein transport"/>
    <property type="evidence" value="ECO:0007669"/>
    <property type="project" value="UniProtKB-KW"/>
</dbReference>
<dbReference type="Gene3D" id="1.20.58.60">
    <property type="match status" value="1"/>
</dbReference>
<dbReference type="SMART" id="SM00177">
    <property type="entry name" value="ARF"/>
    <property type="match status" value="1"/>
</dbReference>
<dbReference type="SMART" id="SM00173">
    <property type="entry name" value="RAS"/>
    <property type="match status" value="1"/>
</dbReference>
<dbReference type="CDD" id="cd01869">
    <property type="entry name" value="Rab1_Ypt1"/>
    <property type="match status" value="1"/>
</dbReference>
<dbReference type="GO" id="GO:0005525">
    <property type="term" value="F:GTP binding"/>
    <property type="evidence" value="ECO:0007669"/>
    <property type="project" value="UniProtKB-KW"/>
</dbReference>
<protein>
    <submittedName>
        <fullName evidence="9">Ras-related protein</fullName>
    </submittedName>
</protein>
<evidence type="ECO:0000256" key="2">
    <source>
        <dbReference type="ARBA" id="ARBA00022448"/>
    </source>
</evidence>
<dbReference type="Proteomes" id="UP000298787">
    <property type="component" value="Chromosome 17"/>
</dbReference>
<dbReference type="SMART" id="SM00175">
    <property type="entry name" value="RAB"/>
    <property type="match status" value="1"/>
</dbReference>
<feature type="compositionally biased region" description="Basic and acidic residues" evidence="8">
    <location>
        <begin position="329"/>
        <end position="351"/>
    </location>
</feature>
<dbReference type="Gene3D" id="3.40.50.300">
    <property type="entry name" value="P-loop containing nucleotide triphosphate hydrolases"/>
    <property type="match status" value="1"/>
</dbReference>
<comment type="similarity">
    <text evidence="1">Belongs to the small GTPase superfamily. Rab family.</text>
</comment>
<feature type="region of interest" description="Disordered" evidence="8">
    <location>
        <begin position="314"/>
        <end position="374"/>
    </location>
</feature>
<evidence type="ECO:0000256" key="8">
    <source>
        <dbReference type="SAM" id="MobiDB-lite"/>
    </source>
</evidence>
<feature type="region of interest" description="Disordered" evidence="8">
    <location>
        <begin position="1"/>
        <end position="99"/>
    </location>
</feature>
<feature type="compositionally biased region" description="Basic and acidic residues" evidence="8">
    <location>
        <begin position="1"/>
        <end position="15"/>
    </location>
</feature>
<dbReference type="STRING" id="240159.A0A4V6ARP8"/>
<dbReference type="InterPro" id="IPR057289">
    <property type="entry name" value="Rab1/Ypt1"/>
</dbReference>
<name>A0A4V6ARP8_COLLU</name>
<dbReference type="Pfam" id="PF00071">
    <property type="entry name" value="Ras"/>
    <property type="match status" value="1"/>
</dbReference>
<sequence>MSVSELRARRCHEEPTFESPFPSSRSSRRSLSSSILEVQRLNPPLRPQLTSTVLHPTYTPRSGYSRSGQSQLRFGGREGEGDGDTKLHSSGEHLKGHPMSPHHANYWACAIPKALPPSPDRHSAGWDPNREYQALLDYTYPLRPGQVVTEWESSKLQRDSVLQTDPNLQDSGIELDHLCSSTSVSGLGFAVSGTGQTRERSTLSVGHGSPDLQAFTESSDGLPSGTLLSLTDPHSLLSSSTSTSFIRSTSVLPQSRCVCEDMDEEFWPLPEQLEELQQLSRQVREVTAQLSRPVTASWESLEPGTTSVLSSITLPDKQEAEVKEEETEAKELEGSNQETDKGKYETGRDEMSAAQTAADHRDSEALRRSSGTWVESVGGGLSQSSLRDVEVLVEQLCGLTLPGSQRRNQETHEQSDSLLHHIQVFCSHLEQLIQRLYTVSEKMELLAAPTVDITSVRSSLAEYQSFQREVSSHQPLTSSVLHTGHLLLSCINTTSPFLRDTLLLIERQSGVLENRTEHFFSSILSAMDSLTQPSLVQQSRQQDLGHMGVQGSTFDYLFKLLLIGDSGVGKSCLLLRFADDTYTESYISTIGVDFKIRTIELDGKTIKLQIWDTAGQERFRTITSSYYRGAHGIIVVYDVTDQESFNNVKQWLQEIDRYASENVNKLLVGNKCDLTTKKVVDYTTAKEFADSLGIPFLETSAKNATNVEQAFMTMAAEIKKRMGPGATAGGGEKPNVKLTPGTTVKPSSGGCC</sequence>
<keyword evidence="5" id="KW-0342">GTP-binding</keyword>
<dbReference type="PROSITE" id="PS51417">
    <property type="entry name" value="ARF"/>
    <property type="match status" value="1"/>
</dbReference>
<dbReference type="PROSITE" id="PS51420">
    <property type="entry name" value="RHO"/>
    <property type="match status" value="1"/>
</dbReference>
<keyword evidence="10" id="KW-1185">Reference proteome</keyword>
<dbReference type="EMBL" id="CM014094">
    <property type="protein sequence ID" value="TKS85192.1"/>
    <property type="molecule type" value="Genomic_DNA"/>
</dbReference>
<evidence type="ECO:0000256" key="1">
    <source>
        <dbReference type="ARBA" id="ARBA00006270"/>
    </source>
</evidence>
<dbReference type="SUPFAM" id="SSF52540">
    <property type="entry name" value="P-loop containing nucleoside triphosphate hydrolases"/>
    <property type="match status" value="1"/>
</dbReference>
<dbReference type="NCBIfam" id="TIGR00231">
    <property type="entry name" value="small_GTP"/>
    <property type="match status" value="1"/>
</dbReference>
<feature type="compositionally biased region" description="Basic and acidic residues" evidence="8">
    <location>
        <begin position="75"/>
        <end position="95"/>
    </location>
</feature>
<dbReference type="SMART" id="SM00176">
    <property type="entry name" value="RAN"/>
    <property type="match status" value="1"/>
</dbReference>
<dbReference type="GO" id="GO:0003924">
    <property type="term" value="F:GTPase activity"/>
    <property type="evidence" value="ECO:0007669"/>
    <property type="project" value="InterPro"/>
</dbReference>
<dbReference type="AlphaFoldDB" id="A0A4V6ARP8"/>
<dbReference type="InterPro" id="IPR050227">
    <property type="entry name" value="Rab"/>
</dbReference>
<evidence type="ECO:0000313" key="9">
    <source>
        <dbReference type="EMBL" id="TKS85192.1"/>
    </source>
</evidence>
<evidence type="ECO:0000313" key="10">
    <source>
        <dbReference type="Proteomes" id="UP000298787"/>
    </source>
</evidence>
<feature type="region of interest" description="Disordered" evidence="8">
    <location>
        <begin position="723"/>
        <end position="752"/>
    </location>
</feature>
<evidence type="ECO:0000256" key="4">
    <source>
        <dbReference type="ARBA" id="ARBA00022927"/>
    </source>
</evidence>
<dbReference type="FunFam" id="3.40.50.300:FF:000069">
    <property type="entry name" value="Ras GTP-binding protein YPT1"/>
    <property type="match status" value="1"/>
</dbReference>